<evidence type="ECO:0000313" key="1">
    <source>
        <dbReference type="EMBL" id="KEQ95914.1"/>
    </source>
</evidence>
<name>A0A074YIJ6_AURSE</name>
<dbReference type="EMBL" id="KL584757">
    <property type="protein sequence ID" value="KEQ95914.1"/>
    <property type="molecule type" value="Genomic_DNA"/>
</dbReference>
<dbReference type="RefSeq" id="XP_013344695.1">
    <property type="nucleotide sequence ID" value="XM_013489241.1"/>
</dbReference>
<reference evidence="1 2" key="1">
    <citation type="journal article" date="2014" name="BMC Genomics">
        <title>Genome sequencing of four Aureobasidium pullulans varieties: biotechnological potential, stress tolerance, and description of new species.</title>
        <authorList>
            <person name="Gostin Ar C."/>
            <person name="Ohm R.A."/>
            <person name="Kogej T."/>
            <person name="Sonjak S."/>
            <person name="Turk M."/>
            <person name="Zajc J."/>
            <person name="Zalar P."/>
            <person name="Grube M."/>
            <person name="Sun H."/>
            <person name="Han J."/>
            <person name="Sharma A."/>
            <person name="Chiniquy J."/>
            <person name="Ngan C.Y."/>
            <person name="Lipzen A."/>
            <person name="Barry K."/>
            <person name="Grigoriev I.V."/>
            <person name="Gunde-Cimerman N."/>
        </authorList>
    </citation>
    <scope>NUCLEOTIDE SEQUENCE [LARGE SCALE GENOMIC DNA]</scope>
    <source>
        <strain evidence="1 2">EXF-2481</strain>
    </source>
</reference>
<dbReference type="AlphaFoldDB" id="A0A074YIJ6"/>
<protein>
    <submittedName>
        <fullName evidence="1">Uncharacterized protein</fullName>
    </submittedName>
</protein>
<dbReference type="GeneID" id="25370066"/>
<evidence type="ECO:0000313" key="2">
    <source>
        <dbReference type="Proteomes" id="UP000030641"/>
    </source>
</evidence>
<dbReference type="OrthoDB" id="10474071at2759"/>
<gene>
    <name evidence="1" type="ORF">AUEXF2481DRAFT_652892</name>
</gene>
<keyword evidence="2" id="KW-1185">Reference proteome</keyword>
<sequence>MIRPGRAATPLVGLVDMPPWARLYHCHFLAPTPSRTPAYPNRSNDLRRQYSPSPFASPNKSITSPRTSYHGGISLAVADFLERYPYVIDWISFVTKYGLAKINLLPSFTSVSINNGVRTFTGGDLAVESNLGSDYPVFLTGELPITHCTAV</sequence>
<organism evidence="1 2">
    <name type="scientific">Aureobasidium subglaciale (strain EXF-2481)</name>
    <name type="common">Aureobasidium pullulans var. subglaciale</name>
    <dbReference type="NCBI Taxonomy" id="1043005"/>
    <lineage>
        <taxon>Eukaryota</taxon>
        <taxon>Fungi</taxon>
        <taxon>Dikarya</taxon>
        <taxon>Ascomycota</taxon>
        <taxon>Pezizomycotina</taxon>
        <taxon>Dothideomycetes</taxon>
        <taxon>Dothideomycetidae</taxon>
        <taxon>Dothideales</taxon>
        <taxon>Saccotheciaceae</taxon>
        <taxon>Aureobasidium</taxon>
    </lineage>
</organism>
<dbReference type="InParanoid" id="A0A074YIJ6"/>
<proteinExistence type="predicted"/>
<dbReference type="HOGENOM" id="CLU_1731092_0_0_1"/>
<accession>A0A074YIJ6</accession>
<dbReference type="Proteomes" id="UP000030641">
    <property type="component" value="Unassembled WGS sequence"/>
</dbReference>